<accession>A0A9Q1F699</accession>
<organism evidence="2 3">
    <name type="scientific">Synaphobranchus kaupii</name>
    <name type="common">Kaup's arrowtooth eel</name>
    <dbReference type="NCBI Taxonomy" id="118154"/>
    <lineage>
        <taxon>Eukaryota</taxon>
        <taxon>Metazoa</taxon>
        <taxon>Chordata</taxon>
        <taxon>Craniata</taxon>
        <taxon>Vertebrata</taxon>
        <taxon>Euteleostomi</taxon>
        <taxon>Actinopterygii</taxon>
        <taxon>Neopterygii</taxon>
        <taxon>Teleostei</taxon>
        <taxon>Anguilliformes</taxon>
        <taxon>Synaphobranchidae</taxon>
        <taxon>Synaphobranchus</taxon>
    </lineage>
</organism>
<sequence>MKRGSHVPLVKAAVAVLTKHRLSGWDPSWLENPKYKPWLYKTDIGMFCRICRQHKQPASRGTSTLIFIECPGQSYRKDKLDAHMASDHHKTACQRHADLVRGGPGHRLYCRSHRIIDEMLEILASVTEKPILRDIQASQAVGLEVDESTDVSVVKQLDVHVRYLDKEGKLYCQFLDLVPIADGQANTIVAAVREVVHKKEIPTQIIFGLGTDCNAAVMTDASEKVPYMKTFKEHLQQLHLYFRNGANRTAALKSAAEALGISKLKVKAIQNLQRNISAVLGVLAEEVEVHKCPAAKGLYSFLAAYRFIAALHLQADVLLHLARFSKVFQREDVNFLAIKGQVMDPYLDGLKSHLEGRFHDLDVLAAFSVLGPQAARSPNNEAALVHLKTLAEKFPSVDGSTVVEEWTSFKQHVVTGTLQGKTQLAIMQELTSKYEEFGVLYPNLNQLAAIALTAPISSVNCERDFSAMNRVKTDLRNRLQGEHMLPA</sequence>
<evidence type="ECO:0000313" key="3">
    <source>
        <dbReference type="Proteomes" id="UP001152622"/>
    </source>
</evidence>
<protein>
    <recommendedName>
        <fullName evidence="1">HAT C-terminal dimerisation domain-containing protein</fullName>
    </recommendedName>
</protein>
<keyword evidence="3" id="KW-1185">Reference proteome</keyword>
<comment type="caution">
    <text evidence="2">The sequence shown here is derived from an EMBL/GenBank/DDBJ whole genome shotgun (WGS) entry which is preliminary data.</text>
</comment>
<dbReference type="GO" id="GO:0046983">
    <property type="term" value="F:protein dimerization activity"/>
    <property type="evidence" value="ECO:0007669"/>
    <property type="project" value="InterPro"/>
</dbReference>
<dbReference type="PANTHER" id="PTHR46880">
    <property type="entry name" value="RAS-ASSOCIATING DOMAIN-CONTAINING PROTEIN"/>
    <property type="match status" value="1"/>
</dbReference>
<dbReference type="InterPro" id="IPR008906">
    <property type="entry name" value="HATC_C_dom"/>
</dbReference>
<dbReference type="OrthoDB" id="6159421at2759"/>
<dbReference type="InterPro" id="IPR012337">
    <property type="entry name" value="RNaseH-like_sf"/>
</dbReference>
<evidence type="ECO:0000313" key="2">
    <source>
        <dbReference type="EMBL" id="KAJ8351946.1"/>
    </source>
</evidence>
<dbReference type="Pfam" id="PF05699">
    <property type="entry name" value="Dimer_Tnp_hAT"/>
    <property type="match status" value="1"/>
</dbReference>
<feature type="domain" description="HAT C-terminal dimerisation" evidence="1">
    <location>
        <begin position="431"/>
        <end position="483"/>
    </location>
</feature>
<dbReference type="AlphaFoldDB" id="A0A9Q1F699"/>
<reference evidence="2" key="1">
    <citation type="journal article" date="2023" name="Science">
        <title>Genome structures resolve the early diversification of teleost fishes.</title>
        <authorList>
            <person name="Parey E."/>
            <person name="Louis A."/>
            <person name="Montfort J."/>
            <person name="Bouchez O."/>
            <person name="Roques C."/>
            <person name="Iampietro C."/>
            <person name="Lluch J."/>
            <person name="Castinel A."/>
            <person name="Donnadieu C."/>
            <person name="Desvignes T."/>
            <person name="Floi Bucao C."/>
            <person name="Jouanno E."/>
            <person name="Wen M."/>
            <person name="Mejri S."/>
            <person name="Dirks R."/>
            <person name="Jansen H."/>
            <person name="Henkel C."/>
            <person name="Chen W.J."/>
            <person name="Zahm M."/>
            <person name="Cabau C."/>
            <person name="Klopp C."/>
            <person name="Thompson A.W."/>
            <person name="Robinson-Rechavi M."/>
            <person name="Braasch I."/>
            <person name="Lecointre G."/>
            <person name="Bobe J."/>
            <person name="Postlethwait J.H."/>
            <person name="Berthelot C."/>
            <person name="Roest Crollius H."/>
            <person name="Guiguen Y."/>
        </authorList>
    </citation>
    <scope>NUCLEOTIDE SEQUENCE</scope>
    <source>
        <strain evidence="2">WJC10195</strain>
    </source>
</reference>
<name>A0A9Q1F699_SYNKA</name>
<dbReference type="EMBL" id="JAINUF010000008">
    <property type="protein sequence ID" value="KAJ8351946.1"/>
    <property type="molecule type" value="Genomic_DNA"/>
</dbReference>
<dbReference type="Proteomes" id="UP001152622">
    <property type="component" value="Chromosome 8"/>
</dbReference>
<gene>
    <name evidence="2" type="ORF">SKAU_G00234220</name>
</gene>
<proteinExistence type="predicted"/>
<evidence type="ECO:0000259" key="1">
    <source>
        <dbReference type="Pfam" id="PF05699"/>
    </source>
</evidence>
<dbReference type="PANTHER" id="PTHR46880:SF5">
    <property type="entry name" value="DUF4371 DOMAIN-CONTAINING PROTEIN"/>
    <property type="match status" value="1"/>
</dbReference>
<dbReference type="SUPFAM" id="SSF53098">
    <property type="entry name" value="Ribonuclease H-like"/>
    <property type="match status" value="1"/>
</dbReference>